<evidence type="ECO:0000313" key="3">
    <source>
        <dbReference type="EMBL" id="KAG5456308.1"/>
    </source>
</evidence>
<comment type="caution">
    <text evidence="3">The sequence shown here is derived from an EMBL/GenBank/DDBJ whole genome shotgun (WGS) entry which is preliminary data.</text>
</comment>
<dbReference type="Proteomes" id="UP000673691">
    <property type="component" value="Unassembled WGS sequence"/>
</dbReference>
<dbReference type="PROSITE" id="PS51371">
    <property type="entry name" value="CBS"/>
    <property type="match status" value="1"/>
</dbReference>
<name>A0A8H8DFE9_9FUNG</name>
<accession>A0A8H8DFE9</accession>
<dbReference type="Pfam" id="PF00571">
    <property type="entry name" value="CBS"/>
    <property type="match status" value="1"/>
</dbReference>
<evidence type="ECO:0000313" key="4">
    <source>
        <dbReference type="Proteomes" id="UP000673691"/>
    </source>
</evidence>
<dbReference type="SUPFAM" id="SSF54631">
    <property type="entry name" value="CBS-domain pair"/>
    <property type="match status" value="1"/>
</dbReference>
<gene>
    <name evidence="3" type="ORF">BJ554DRAFT_3988</name>
</gene>
<organism evidence="3 4">
    <name type="scientific">Olpidium bornovanus</name>
    <dbReference type="NCBI Taxonomy" id="278681"/>
    <lineage>
        <taxon>Eukaryota</taxon>
        <taxon>Fungi</taxon>
        <taxon>Fungi incertae sedis</taxon>
        <taxon>Olpidiomycota</taxon>
        <taxon>Olpidiomycotina</taxon>
        <taxon>Olpidiomycetes</taxon>
        <taxon>Olpidiales</taxon>
        <taxon>Olpidiaceae</taxon>
        <taxon>Olpidium</taxon>
    </lineage>
</organism>
<proteinExistence type="predicted"/>
<keyword evidence="1" id="KW-0129">CBS domain</keyword>
<feature type="domain" description="CBS" evidence="2">
    <location>
        <begin position="10"/>
        <end position="66"/>
    </location>
</feature>
<reference evidence="3 4" key="1">
    <citation type="journal article" name="Sci. Rep.">
        <title>Genome-scale phylogenetic analyses confirm Olpidium as the closest living zoosporic fungus to the non-flagellated, terrestrial fungi.</title>
        <authorList>
            <person name="Chang Y."/>
            <person name="Rochon D."/>
            <person name="Sekimoto S."/>
            <person name="Wang Y."/>
            <person name="Chovatia M."/>
            <person name="Sandor L."/>
            <person name="Salamov A."/>
            <person name="Grigoriev I.V."/>
            <person name="Stajich J.E."/>
            <person name="Spatafora J.W."/>
        </authorList>
    </citation>
    <scope>NUCLEOTIDE SEQUENCE [LARGE SCALE GENOMIC DNA]</scope>
    <source>
        <strain evidence="3">S191</strain>
    </source>
</reference>
<dbReference type="InterPro" id="IPR046342">
    <property type="entry name" value="CBS_dom_sf"/>
</dbReference>
<evidence type="ECO:0000259" key="2">
    <source>
        <dbReference type="PROSITE" id="PS51371"/>
    </source>
</evidence>
<dbReference type="Gene3D" id="3.10.580.10">
    <property type="entry name" value="CBS-domain"/>
    <property type="match status" value="1"/>
</dbReference>
<dbReference type="OrthoDB" id="449052at2759"/>
<sequence length="79" mass="8411">MEVGIVKKSPSSDLVCAVEDETALAAFTKMSRADLLALPILDSHGKIVGNLSASDLRGKTGANLEMFNLPVRDFIKVGH</sequence>
<protein>
    <recommendedName>
        <fullName evidence="2">CBS domain-containing protein</fullName>
    </recommendedName>
</protein>
<dbReference type="AlphaFoldDB" id="A0A8H8DFE9"/>
<evidence type="ECO:0000256" key="1">
    <source>
        <dbReference type="PROSITE-ProRule" id="PRU00703"/>
    </source>
</evidence>
<dbReference type="EMBL" id="JAEFCI010011944">
    <property type="protein sequence ID" value="KAG5456308.1"/>
    <property type="molecule type" value="Genomic_DNA"/>
</dbReference>
<dbReference type="SMART" id="SM00116">
    <property type="entry name" value="CBS"/>
    <property type="match status" value="1"/>
</dbReference>
<keyword evidence="4" id="KW-1185">Reference proteome</keyword>
<dbReference type="InterPro" id="IPR000644">
    <property type="entry name" value="CBS_dom"/>
</dbReference>